<dbReference type="SUPFAM" id="SSF48726">
    <property type="entry name" value="Immunoglobulin"/>
    <property type="match status" value="1"/>
</dbReference>
<name>A0A6J8F1Q8_MYTCO</name>
<dbReference type="Proteomes" id="UP000507470">
    <property type="component" value="Unassembled WGS sequence"/>
</dbReference>
<dbReference type="InterPro" id="IPR036179">
    <property type="entry name" value="Ig-like_dom_sf"/>
</dbReference>
<reference evidence="1 2" key="1">
    <citation type="submission" date="2020-06" db="EMBL/GenBank/DDBJ databases">
        <authorList>
            <person name="Li R."/>
            <person name="Bekaert M."/>
        </authorList>
    </citation>
    <scope>NUCLEOTIDE SEQUENCE [LARGE SCALE GENOMIC DNA]</scope>
    <source>
        <strain evidence="2">wild</strain>
    </source>
</reference>
<dbReference type="EMBL" id="CACVKT020010263">
    <property type="protein sequence ID" value="CAC5425625.1"/>
    <property type="molecule type" value="Genomic_DNA"/>
</dbReference>
<accession>A0A6J8F1Q8</accession>
<organism evidence="1 2">
    <name type="scientific">Mytilus coruscus</name>
    <name type="common">Sea mussel</name>
    <dbReference type="NCBI Taxonomy" id="42192"/>
    <lineage>
        <taxon>Eukaryota</taxon>
        <taxon>Metazoa</taxon>
        <taxon>Spiralia</taxon>
        <taxon>Lophotrochozoa</taxon>
        <taxon>Mollusca</taxon>
        <taxon>Bivalvia</taxon>
        <taxon>Autobranchia</taxon>
        <taxon>Pteriomorphia</taxon>
        <taxon>Mytilida</taxon>
        <taxon>Mytiloidea</taxon>
        <taxon>Mytilidae</taxon>
        <taxon>Mytilinae</taxon>
        <taxon>Mytilus</taxon>
    </lineage>
</organism>
<sequence>MPCNYYDVITDIVNAGLVKLYGENYVIRGGSIGLNCTADITPIDHSAHFLLENESYASLRHTKTGCYNGHNLCSSNMCSCSEDSKSFFFRMKHEEQTIGHTFQVTCLIKFGAEKIRDNKIIRIVDLPILSMEIEGNCTGSSQFVISCKYSASSETYGFNPLEHSFNGMVIRKLYGDVQGNMSTFRIHNCSKEDSGTYICSGWSNLFGRTIKANKTSNIEYEEPPLIDKKSTLKLSTTITMFSVKFYTISGTMSSYWCKDKEQIKNLTNFIVAIEEFTIDLIFYEKETTHPGYISNLTIKDNTPGQYTLVLQNMYGETRVPFYIPHDASASFTRNLPRRAIYYAAPPVNNQAHTYSITDPHYAEAEVNENIGTVHNQYEEINDNDKDVHI</sequence>
<protein>
    <submittedName>
        <fullName evidence="1">HMCN</fullName>
    </submittedName>
</protein>
<dbReference type="OrthoDB" id="6125641at2759"/>
<proteinExistence type="predicted"/>
<evidence type="ECO:0000313" key="2">
    <source>
        <dbReference type="Proteomes" id="UP000507470"/>
    </source>
</evidence>
<dbReference type="InterPro" id="IPR013783">
    <property type="entry name" value="Ig-like_fold"/>
</dbReference>
<dbReference type="AlphaFoldDB" id="A0A6J8F1Q8"/>
<dbReference type="Gene3D" id="2.60.40.10">
    <property type="entry name" value="Immunoglobulins"/>
    <property type="match status" value="1"/>
</dbReference>
<evidence type="ECO:0000313" key="1">
    <source>
        <dbReference type="EMBL" id="CAC5425625.1"/>
    </source>
</evidence>
<keyword evidence="2" id="KW-1185">Reference proteome</keyword>
<gene>
    <name evidence="1" type="ORF">MCOR_57424</name>
</gene>